<dbReference type="EMBL" id="JYGE01000001">
    <property type="protein sequence ID" value="PSJ32303.1"/>
    <property type="molecule type" value="Genomic_DNA"/>
</dbReference>
<evidence type="ECO:0000256" key="8">
    <source>
        <dbReference type="ARBA" id="ARBA00023118"/>
    </source>
</evidence>
<keyword evidence="4 9" id="KW-0479">Metal-binding</keyword>
<proteinExistence type="inferred from homology"/>
<protein>
    <recommendedName>
        <fullName evidence="9">CRISPR-associated endoribonuclease Cas2</fullName>
        <ecNumber evidence="9">3.1.-.-</ecNumber>
    </recommendedName>
</protein>
<comment type="subunit">
    <text evidence="9">Homodimer, forms a heterotetramer with a Cas1 homodimer.</text>
</comment>
<dbReference type="SUPFAM" id="SSF143430">
    <property type="entry name" value="TTP0101/SSO1404-like"/>
    <property type="match status" value="1"/>
</dbReference>
<sequence>MYIILVYDIALDENGAKVWRDTFKICKRYLTHVQNSVFEGEVSKSQLFELKKAFKKVIRKDKDSLIIFSSRDQRWLDKDIFGIYNEDMDNFI</sequence>
<name>A0A2P7Q2W0_9FIRM</name>
<dbReference type="PANTHER" id="PTHR34405">
    <property type="entry name" value="CRISPR-ASSOCIATED ENDORIBONUCLEASE CAS2"/>
    <property type="match status" value="1"/>
</dbReference>
<evidence type="ECO:0000313" key="11">
    <source>
        <dbReference type="Proteomes" id="UP000241434"/>
    </source>
</evidence>
<evidence type="ECO:0000256" key="2">
    <source>
        <dbReference type="ARBA" id="ARBA00009959"/>
    </source>
</evidence>
<dbReference type="GO" id="GO:0043571">
    <property type="term" value="P:maintenance of CRISPR repeat elements"/>
    <property type="evidence" value="ECO:0007669"/>
    <property type="project" value="UniProtKB-UniRule"/>
</dbReference>
<gene>
    <name evidence="9" type="primary">cas2</name>
    <name evidence="10" type="ORF">UF10_00630</name>
</gene>
<comment type="cofactor">
    <cofactor evidence="1 9">
        <name>Mg(2+)</name>
        <dbReference type="ChEBI" id="CHEBI:18420"/>
    </cofactor>
</comment>
<organism evidence="10 11">
    <name type="scientific">Peptostreptococcus russellii</name>
    <dbReference type="NCBI Taxonomy" id="215200"/>
    <lineage>
        <taxon>Bacteria</taxon>
        <taxon>Bacillati</taxon>
        <taxon>Bacillota</taxon>
        <taxon>Clostridia</taxon>
        <taxon>Peptostreptococcales</taxon>
        <taxon>Peptostreptococcaceae</taxon>
        <taxon>Peptostreptococcus</taxon>
    </lineage>
</organism>
<evidence type="ECO:0000256" key="7">
    <source>
        <dbReference type="ARBA" id="ARBA00022842"/>
    </source>
</evidence>
<dbReference type="GO" id="GO:0016787">
    <property type="term" value="F:hydrolase activity"/>
    <property type="evidence" value="ECO:0007669"/>
    <property type="project" value="UniProtKB-KW"/>
</dbReference>
<comment type="function">
    <text evidence="9">CRISPR (clustered regularly interspaced short palindromic repeat), is an adaptive immune system that provides protection against mobile genetic elements (viruses, transposable elements and conjugative plasmids). CRISPR clusters contain sequences complementary to antecedent mobile elements and target invading nucleic acids. CRISPR clusters are transcribed and processed into CRISPR RNA (crRNA). Functions as a ssRNA-specific endoribonuclease. Involved in the integration of spacer DNA into the CRISPR cassette.</text>
</comment>
<comment type="similarity">
    <text evidence="2 9">Belongs to the CRISPR-associated endoribonuclease Cas2 protein family.</text>
</comment>
<dbReference type="InterPro" id="IPR021127">
    <property type="entry name" value="CRISPR_associated_Cas2"/>
</dbReference>
<dbReference type="GO" id="GO:0004521">
    <property type="term" value="F:RNA endonuclease activity"/>
    <property type="evidence" value="ECO:0007669"/>
    <property type="project" value="InterPro"/>
</dbReference>
<dbReference type="GO" id="GO:0046872">
    <property type="term" value="F:metal ion binding"/>
    <property type="evidence" value="ECO:0007669"/>
    <property type="project" value="UniProtKB-UniRule"/>
</dbReference>
<comment type="caution">
    <text evidence="10">The sequence shown here is derived from an EMBL/GenBank/DDBJ whole genome shotgun (WGS) entry which is preliminary data.</text>
</comment>
<keyword evidence="11" id="KW-1185">Reference proteome</keyword>
<dbReference type="HAMAP" id="MF_01471">
    <property type="entry name" value="Cas2"/>
    <property type="match status" value="1"/>
</dbReference>
<feature type="binding site" evidence="9">
    <location>
        <position position="8"/>
    </location>
    <ligand>
        <name>Mg(2+)</name>
        <dbReference type="ChEBI" id="CHEBI:18420"/>
        <note>catalytic</note>
    </ligand>
</feature>
<dbReference type="RefSeq" id="WP_106775922.1">
    <property type="nucleotide sequence ID" value="NZ_JBGGGQ010000002.1"/>
</dbReference>
<dbReference type="InterPro" id="IPR019199">
    <property type="entry name" value="Virulence_VapD/CRISPR_Cas2"/>
</dbReference>
<evidence type="ECO:0000256" key="9">
    <source>
        <dbReference type="HAMAP-Rule" id="MF_01471"/>
    </source>
</evidence>
<evidence type="ECO:0000256" key="4">
    <source>
        <dbReference type="ARBA" id="ARBA00022723"/>
    </source>
</evidence>
<keyword evidence="7 9" id="KW-0460">Magnesium</keyword>
<keyword evidence="8 9" id="KW-0051">Antiviral defense</keyword>
<dbReference type="EC" id="3.1.-.-" evidence="9"/>
<dbReference type="AlphaFoldDB" id="A0A2P7Q2W0"/>
<evidence type="ECO:0000256" key="3">
    <source>
        <dbReference type="ARBA" id="ARBA00022722"/>
    </source>
</evidence>
<reference evidence="10" key="1">
    <citation type="thesis" date="2015" institute="Rutgers" country="The State University of New Jersey, 14 College Farm Rd., New Brunswick, NJ, USA">
        <title>Ammonia toxicity in bacteria and its implications for treatment of and resource recovery from highly nitrogenous organic wastes.</title>
        <authorList>
            <person name="Luther A.K."/>
        </authorList>
    </citation>
    <scope>NUCLEOTIDE SEQUENCE</scope>
    <source>
        <strain evidence="10">RT-10B</strain>
    </source>
</reference>
<dbReference type="GO" id="GO:0051607">
    <property type="term" value="P:defense response to virus"/>
    <property type="evidence" value="ECO:0007669"/>
    <property type="project" value="UniProtKB-UniRule"/>
</dbReference>
<keyword evidence="5 9" id="KW-0255">Endonuclease</keyword>
<evidence type="ECO:0000256" key="1">
    <source>
        <dbReference type="ARBA" id="ARBA00001946"/>
    </source>
</evidence>
<evidence type="ECO:0000313" key="10">
    <source>
        <dbReference type="EMBL" id="PSJ32303.1"/>
    </source>
</evidence>
<dbReference type="OrthoDB" id="279819at2"/>
<keyword evidence="6 9" id="KW-0378">Hydrolase</keyword>
<keyword evidence="3 9" id="KW-0540">Nuclease</keyword>
<evidence type="ECO:0000256" key="5">
    <source>
        <dbReference type="ARBA" id="ARBA00022759"/>
    </source>
</evidence>
<accession>A0A2P7Q2W0</accession>
<dbReference type="Gene3D" id="3.30.70.240">
    <property type="match status" value="1"/>
</dbReference>
<dbReference type="CDD" id="cd09725">
    <property type="entry name" value="Cas2_I_II_III"/>
    <property type="match status" value="1"/>
</dbReference>
<dbReference type="NCBIfam" id="TIGR01573">
    <property type="entry name" value="cas2"/>
    <property type="match status" value="1"/>
</dbReference>
<dbReference type="Proteomes" id="UP000241434">
    <property type="component" value="Unassembled WGS sequence"/>
</dbReference>
<evidence type="ECO:0000256" key="6">
    <source>
        <dbReference type="ARBA" id="ARBA00022801"/>
    </source>
</evidence>
<dbReference type="PANTHER" id="PTHR34405:SF1">
    <property type="entry name" value="CRISPR-ASSOCIATED ENDORIBONUCLEASE CAS2"/>
    <property type="match status" value="1"/>
</dbReference>
<dbReference type="Pfam" id="PF09827">
    <property type="entry name" value="CRISPR_Cas2"/>
    <property type="match status" value="1"/>
</dbReference>